<reference evidence="1" key="1">
    <citation type="submission" date="2018-05" db="EMBL/GenBank/DDBJ databases">
        <authorList>
            <person name="Lanie J.A."/>
            <person name="Ng W.-L."/>
            <person name="Kazmierczak K.M."/>
            <person name="Andrzejewski T.M."/>
            <person name="Davidsen T.M."/>
            <person name="Wayne K.J."/>
            <person name="Tettelin H."/>
            <person name="Glass J.I."/>
            <person name="Rusch D."/>
            <person name="Podicherti R."/>
            <person name="Tsui H.-C.T."/>
            <person name="Winkler M.E."/>
        </authorList>
    </citation>
    <scope>NUCLEOTIDE SEQUENCE</scope>
</reference>
<organism evidence="1">
    <name type="scientific">marine metagenome</name>
    <dbReference type="NCBI Taxonomy" id="408172"/>
    <lineage>
        <taxon>unclassified sequences</taxon>
        <taxon>metagenomes</taxon>
        <taxon>ecological metagenomes</taxon>
    </lineage>
</organism>
<evidence type="ECO:0000313" key="1">
    <source>
        <dbReference type="EMBL" id="SVC01772.1"/>
    </source>
</evidence>
<sequence>MEAHMTKTLKITMSEGKWLVDIFSQANDSGVYDLIHPNTFAEVSLNEGEMYGFRYSLHGKAGTSFKIELDDEVLAEGEIDKSEAASGSGVV</sequence>
<dbReference type="AlphaFoldDB" id="A0A382IRB0"/>
<protein>
    <submittedName>
        <fullName evidence="1">Uncharacterized protein</fullName>
    </submittedName>
</protein>
<accession>A0A382IRB0</accession>
<dbReference type="EMBL" id="UINC01068850">
    <property type="protein sequence ID" value="SVC01772.1"/>
    <property type="molecule type" value="Genomic_DNA"/>
</dbReference>
<proteinExistence type="predicted"/>
<name>A0A382IRB0_9ZZZZ</name>
<gene>
    <name evidence="1" type="ORF">METZ01_LOCUS254626</name>
</gene>